<keyword evidence="2" id="KW-1185">Reference proteome</keyword>
<protein>
    <recommendedName>
        <fullName evidence="3">Phosphonate metabolism protein/1,5-bisphosphokinase (PRPP-forming) PhnN</fullName>
    </recommendedName>
</protein>
<dbReference type="EMBL" id="JBHSWG010000001">
    <property type="protein sequence ID" value="MFC6760861.1"/>
    <property type="molecule type" value="Genomic_DNA"/>
</dbReference>
<dbReference type="SUPFAM" id="SSF52540">
    <property type="entry name" value="P-loop containing nucleoside triphosphate hydrolases"/>
    <property type="match status" value="1"/>
</dbReference>
<comment type="caution">
    <text evidence="1">The sequence shown here is derived from an EMBL/GenBank/DDBJ whole genome shotgun (WGS) entry which is preliminary data.</text>
</comment>
<sequence>MSAGRFIAVVGPSGVGKDSVMAGMVARARDLVAVRRVITRAAAGARIMRR</sequence>
<dbReference type="Proteomes" id="UP001596353">
    <property type="component" value="Unassembled WGS sequence"/>
</dbReference>
<dbReference type="InterPro" id="IPR027417">
    <property type="entry name" value="P-loop_NTPase"/>
</dbReference>
<evidence type="ECO:0000313" key="2">
    <source>
        <dbReference type="Proteomes" id="UP001596353"/>
    </source>
</evidence>
<accession>A0ABW2B6P8</accession>
<gene>
    <name evidence="1" type="ORF">ACFQFQ_17395</name>
</gene>
<reference evidence="2" key="1">
    <citation type="journal article" date="2019" name="Int. J. Syst. Evol. Microbiol.">
        <title>The Global Catalogue of Microorganisms (GCM) 10K type strain sequencing project: providing services to taxonomists for standard genome sequencing and annotation.</title>
        <authorList>
            <consortium name="The Broad Institute Genomics Platform"/>
            <consortium name="The Broad Institute Genome Sequencing Center for Infectious Disease"/>
            <person name="Wu L."/>
            <person name="Ma J."/>
        </authorList>
    </citation>
    <scope>NUCLEOTIDE SEQUENCE [LARGE SCALE GENOMIC DNA]</scope>
    <source>
        <strain evidence="2">CCUG 66188</strain>
    </source>
</reference>
<proteinExistence type="predicted"/>
<organism evidence="1 2">
    <name type="scientific">Sulfitobacter porphyrae</name>
    <dbReference type="NCBI Taxonomy" id="1246864"/>
    <lineage>
        <taxon>Bacteria</taxon>
        <taxon>Pseudomonadati</taxon>
        <taxon>Pseudomonadota</taxon>
        <taxon>Alphaproteobacteria</taxon>
        <taxon>Rhodobacterales</taxon>
        <taxon>Roseobacteraceae</taxon>
        <taxon>Sulfitobacter</taxon>
    </lineage>
</organism>
<evidence type="ECO:0008006" key="3">
    <source>
        <dbReference type="Google" id="ProtNLM"/>
    </source>
</evidence>
<evidence type="ECO:0000313" key="1">
    <source>
        <dbReference type="EMBL" id="MFC6760861.1"/>
    </source>
</evidence>
<name>A0ABW2B6P8_9RHOB</name>